<proteinExistence type="predicted"/>
<dbReference type="AlphaFoldDB" id="A0A1W1XS02"/>
<reference evidence="3 4" key="1">
    <citation type="submission" date="2017-04" db="EMBL/GenBank/DDBJ databases">
        <authorList>
            <person name="Afonso C.L."/>
            <person name="Miller P.J."/>
            <person name="Scott M.A."/>
            <person name="Spackman E."/>
            <person name="Goraichik I."/>
            <person name="Dimitrov K.M."/>
            <person name="Suarez D.L."/>
            <person name="Swayne D.E."/>
        </authorList>
    </citation>
    <scope>NUCLEOTIDE SEQUENCE [LARGE SCALE GENOMIC DNA]</scope>
    <source>
        <strain evidence="3 4">DSM 12555</strain>
    </source>
</reference>
<evidence type="ECO:0000313" key="3">
    <source>
        <dbReference type="EMBL" id="SMC26298.1"/>
    </source>
</evidence>
<dbReference type="SMART" id="SM00909">
    <property type="entry name" value="Germane"/>
    <property type="match status" value="1"/>
</dbReference>
<sequence>MKKTMVSGAIILLICCSGLLSACKSSNLSSSNSDQQVENVKLYKEKGQAIDLNLYFDNSQDEKNVKIGEEDRLIQKQELIGELIVNELIKGPSLQSGYKPILPKNTKLLSFSINNGIAYVNLSSDAEVTMTPVKEQATLESISSSLTQLSSIKKVKIQIENKDIETLGGNYDVSQPFGKNDILQKIKK</sequence>
<accession>A0A1W1XS02</accession>
<name>A0A1W1XS02_9CLOT</name>
<dbReference type="STRING" id="1121291.SAMN02745134_02774"/>
<organism evidence="3 4">
    <name type="scientific">Clostridium acidisoli DSM 12555</name>
    <dbReference type="NCBI Taxonomy" id="1121291"/>
    <lineage>
        <taxon>Bacteria</taxon>
        <taxon>Bacillati</taxon>
        <taxon>Bacillota</taxon>
        <taxon>Clostridia</taxon>
        <taxon>Eubacteriales</taxon>
        <taxon>Clostridiaceae</taxon>
        <taxon>Clostridium</taxon>
    </lineage>
</organism>
<gene>
    <name evidence="3" type="ORF">SAMN02745134_02774</name>
</gene>
<dbReference type="OrthoDB" id="1935495at2"/>
<dbReference type="EMBL" id="FWXH01000012">
    <property type="protein sequence ID" value="SMC26298.1"/>
    <property type="molecule type" value="Genomic_DNA"/>
</dbReference>
<dbReference type="RefSeq" id="WP_084116587.1">
    <property type="nucleotide sequence ID" value="NZ_FWXH01000012.1"/>
</dbReference>
<keyword evidence="1" id="KW-0732">Signal</keyword>
<feature type="domain" description="GerMN" evidence="2">
    <location>
        <begin position="81"/>
        <end position="168"/>
    </location>
</feature>
<dbReference type="PROSITE" id="PS51257">
    <property type="entry name" value="PROKAR_LIPOPROTEIN"/>
    <property type="match status" value="1"/>
</dbReference>
<evidence type="ECO:0000256" key="1">
    <source>
        <dbReference type="SAM" id="SignalP"/>
    </source>
</evidence>
<dbReference type="Proteomes" id="UP000192468">
    <property type="component" value="Unassembled WGS sequence"/>
</dbReference>
<dbReference type="InterPro" id="IPR019606">
    <property type="entry name" value="GerMN"/>
</dbReference>
<keyword evidence="4" id="KW-1185">Reference proteome</keyword>
<protein>
    <submittedName>
        <fullName evidence="3">Sporulation and spore germination</fullName>
    </submittedName>
</protein>
<evidence type="ECO:0000259" key="2">
    <source>
        <dbReference type="SMART" id="SM00909"/>
    </source>
</evidence>
<dbReference type="Pfam" id="PF10646">
    <property type="entry name" value="Germane"/>
    <property type="match status" value="1"/>
</dbReference>
<feature type="chain" id="PRO_5038686669" evidence="1">
    <location>
        <begin position="22"/>
        <end position="188"/>
    </location>
</feature>
<feature type="signal peptide" evidence="1">
    <location>
        <begin position="1"/>
        <end position="21"/>
    </location>
</feature>
<evidence type="ECO:0000313" key="4">
    <source>
        <dbReference type="Proteomes" id="UP000192468"/>
    </source>
</evidence>